<feature type="signal peptide" evidence="2">
    <location>
        <begin position="1"/>
        <end position="27"/>
    </location>
</feature>
<keyword evidence="2" id="KW-0732">Signal</keyword>
<proteinExistence type="predicted"/>
<evidence type="ECO:0008006" key="5">
    <source>
        <dbReference type="Google" id="ProtNLM"/>
    </source>
</evidence>
<dbReference type="RefSeq" id="WP_088920149.1">
    <property type="nucleotide sequence ID" value="NZ_CP018632.1"/>
</dbReference>
<dbReference type="EMBL" id="CP018632">
    <property type="protein sequence ID" value="ASJ75209.1"/>
    <property type="molecule type" value="Genomic_DNA"/>
</dbReference>
<sequence length="364" mass="38377">MISRNYALAFGTIALCMSSFLTTVVRAETLVFEATTDFPVIDAGEVPYYSEAPGRPSLAIDAAIESNRNQFAKASMTYEGASGYFDITLVTLAELDGEAPYRVLIDDVLVGSAINPEVIVDYTSVRNIFENIVIPQGATISVESLANTNGKIPEGDGTAFARGRWTSLELDSSDAGTIAEDETDLAVDVSIDASRLVVGESSTLVVNIDNGSDSAVATQPLVTLTRPHTQLDIETGPLESCTESGDEIVCHLSEIPAGGSHQMFLVLTALEASSSVPLQVTVTADQTDSYIADNSVTLPLQIDARSDAEGTSTDTIENGGNGLTPDTTMNATESESRSGGGVSVGLLGLLLIATFGLKRRYQWS</sequence>
<evidence type="ECO:0000313" key="4">
    <source>
        <dbReference type="Proteomes" id="UP000250079"/>
    </source>
</evidence>
<name>A0A2Z2NV58_9GAMM</name>
<accession>A0A2Z2NV58</accession>
<dbReference type="AlphaFoldDB" id="A0A2Z2NV58"/>
<reference evidence="3 4" key="1">
    <citation type="submission" date="2016-12" db="EMBL/GenBank/DDBJ databases">
        <authorList>
            <person name="Song W.-J."/>
            <person name="Kurnit D.M."/>
        </authorList>
    </citation>
    <scope>NUCLEOTIDE SEQUENCE [LARGE SCALE GENOMIC DNA]</scope>
    <source>
        <strain evidence="3 4">IMCC3135</strain>
    </source>
</reference>
<evidence type="ECO:0000313" key="3">
    <source>
        <dbReference type="EMBL" id="ASJ75209.1"/>
    </source>
</evidence>
<dbReference type="Proteomes" id="UP000250079">
    <property type="component" value="Chromosome"/>
</dbReference>
<gene>
    <name evidence="3" type="ORF">IMCC3135_25770</name>
</gene>
<feature type="region of interest" description="Disordered" evidence="1">
    <location>
        <begin position="306"/>
        <end position="340"/>
    </location>
</feature>
<protein>
    <recommendedName>
        <fullName evidence="5">DUF11 domain-containing protein</fullName>
    </recommendedName>
</protein>
<feature type="chain" id="PRO_5016421022" description="DUF11 domain-containing protein" evidence="2">
    <location>
        <begin position="28"/>
        <end position="364"/>
    </location>
</feature>
<evidence type="ECO:0000256" key="1">
    <source>
        <dbReference type="SAM" id="MobiDB-lite"/>
    </source>
</evidence>
<dbReference type="KEGG" id="gai:IMCC3135_25770"/>
<evidence type="ECO:0000256" key="2">
    <source>
        <dbReference type="SAM" id="SignalP"/>
    </source>
</evidence>
<organism evidence="3 4">
    <name type="scientific">Granulosicoccus antarcticus IMCC3135</name>
    <dbReference type="NCBI Taxonomy" id="1192854"/>
    <lineage>
        <taxon>Bacteria</taxon>
        <taxon>Pseudomonadati</taxon>
        <taxon>Pseudomonadota</taxon>
        <taxon>Gammaproteobacteria</taxon>
        <taxon>Chromatiales</taxon>
        <taxon>Granulosicoccaceae</taxon>
        <taxon>Granulosicoccus</taxon>
    </lineage>
</organism>
<keyword evidence="4" id="KW-1185">Reference proteome</keyword>
<dbReference type="OrthoDB" id="266054at2"/>
<feature type="compositionally biased region" description="Polar residues" evidence="1">
    <location>
        <begin position="309"/>
        <end position="333"/>
    </location>
</feature>